<comment type="cofactor">
    <cofactor evidence="1">
        <name>a divalent metal cation</name>
        <dbReference type="ChEBI" id="CHEBI:60240"/>
    </cofactor>
</comment>
<evidence type="ECO:0000256" key="2">
    <source>
        <dbReference type="ARBA" id="ARBA00022723"/>
    </source>
</evidence>
<comment type="caution">
    <text evidence="4">The sequence shown here is derived from an EMBL/GenBank/DDBJ whole genome shotgun (WGS) entry which is preliminary data.</text>
</comment>
<accession>A0A8K0D1V8</accession>
<dbReference type="GO" id="GO:0046872">
    <property type="term" value="F:metal ion binding"/>
    <property type="evidence" value="ECO:0007669"/>
    <property type="project" value="UniProtKB-KW"/>
</dbReference>
<proteinExistence type="predicted"/>
<dbReference type="EMBL" id="VTPC01005807">
    <property type="protein sequence ID" value="KAF2895566.1"/>
    <property type="molecule type" value="Genomic_DNA"/>
</dbReference>
<keyword evidence="2" id="KW-0479">Metal-binding</keyword>
<dbReference type="OrthoDB" id="2668416at2759"/>
<dbReference type="AlphaFoldDB" id="A0A8K0D1V8"/>
<dbReference type="Pfam" id="PF13359">
    <property type="entry name" value="DDE_Tnp_4"/>
    <property type="match status" value="1"/>
</dbReference>
<organism evidence="4 5">
    <name type="scientific">Ignelater luminosus</name>
    <name type="common">Cucubano</name>
    <name type="synonym">Pyrophorus luminosus</name>
    <dbReference type="NCBI Taxonomy" id="2038154"/>
    <lineage>
        <taxon>Eukaryota</taxon>
        <taxon>Metazoa</taxon>
        <taxon>Ecdysozoa</taxon>
        <taxon>Arthropoda</taxon>
        <taxon>Hexapoda</taxon>
        <taxon>Insecta</taxon>
        <taxon>Pterygota</taxon>
        <taxon>Neoptera</taxon>
        <taxon>Endopterygota</taxon>
        <taxon>Coleoptera</taxon>
        <taxon>Polyphaga</taxon>
        <taxon>Elateriformia</taxon>
        <taxon>Elateroidea</taxon>
        <taxon>Elateridae</taxon>
        <taxon>Agrypninae</taxon>
        <taxon>Pyrophorini</taxon>
        <taxon>Ignelater</taxon>
    </lineage>
</organism>
<dbReference type="InterPro" id="IPR027806">
    <property type="entry name" value="HARBI1_dom"/>
</dbReference>
<name>A0A8K0D1V8_IGNLU</name>
<dbReference type="Proteomes" id="UP000801492">
    <property type="component" value="Unassembled WGS sequence"/>
</dbReference>
<reference evidence="4" key="1">
    <citation type="submission" date="2019-08" db="EMBL/GenBank/DDBJ databases">
        <title>The genome of the North American firefly Photinus pyralis.</title>
        <authorList>
            <consortium name="Photinus pyralis genome working group"/>
            <person name="Fallon T.R."/>
            <person name="Sander Lower S.E."/>
            <person name="Weng J.-K."/>
        </authorList>
    </citation>
    <scope>NUCLEOTIDE SEQUENCE</scope>
    <source>
        <strain evidence="4">TRF0915ILg1</strain>
        <tissue evidence="4">Whole body</tissue>
    </source>
</reference>
<feature type="non-terminal residue" evidence="4">
    <location>
        <position position="1"/>
    </location>
</feature>
<evidence type="ECO:0000259" key="3">
    <source>
        <dbReference type="Pfam" id="PF13359"/>
    </source>
</evidence>
<evidence type="ECO:0000256" key="1">
    <source>
        <dbReference type="ARBA" id="ARBA00001968"/>
    </source>
</evidence>
<keyword evidence="5" id="KW-1185">Reference proteome</keyword>
<protein>
    <recommendedName>
        <fullName evidence="3">DDE Tnp4 domain-containing protein</fullName>
    </recommendedName>
</protein>
<evidence type="ECO:0000313" key="5">
    <source>
        <dbReference type="Proteomes" id="UP000801492"/>
    </source>
</evidence>
<feature type="domain" description="DDE Tnp4" evidence="3">
    <location>
        <begin position="98"/>
        <end position="155"/>
    </location>
</feature>
<gene>
    <name evidence="4" type="ORF">ILUMI_10610</name>
</gene>
<evidence type="ECO:0000313" key="4">
    <source>
        <dbReference type="EMBL" id="KAF2895566.1"/>
    </source>
</evidence>
<sequence>MNNNQITQALVLTDAFINELLFNNDDDEDILEKVWDYAEETVPQTVLYDPLMGLIYLPITAPKESPQPYVNLKDFIQSFFKQYVIMKYSLLIVMQVKQDRCGNNLHLVGDAAYKVTRTMMVPYKAHGVLTPIELNYNEVHSKTRLVIEQTFALLK</sequence>